<sequence>MHIPLRDRTHTSSPLLVFYHVTLPDPVLGKLKYSLEALKSIKIDFLPPYSPFLNPVYSLDSIKPYIAMFHLHYNTRITLHSWKKGILIVRGGWKEVWEERPRPPNSG</sequence>
<gene>
    <name evidence="1" type="ORF">VP01_2574g1</name>
</gene>
<accession>A0A0L6V4X9</accession>
<proteinExistence type="predicted"/>
<evidence type="ECO:0000313" key="2">
    <source>
        <dbReference type="Proteomes" id="UP000037035"/>
    </source>
</evidence>
<keyword evidence="2" id="KW-1185">Reference proteome</keyword>
<evidence type="ECO:0008006" key="3">
    <source>
        <dbReference type="Google" id="ProtNLM"/>
    </source>
</evidence>
<dbReference type="Proteomes" id="UP000037035">
    <property type="component" value="Unassembled WGS sequence"/>
</dbReference>
<dbReference type="AlphaFoldDB" id="A0A0L6V4X9"/>
<name>A0A0L6V4X9_9BASI</name>
<organism evidence="1 2">
    <name type="scientific">Puccinia sorghi</name>
    <dbReference type="NCBI Taxonomy" id="27349"/>
    <lineage>
        <taxon>Eukaryota</taxon>
        <taxon>Fungi</taxon>
        <taxon>Dikarya</taxon>
        <taxon>Basidiomycota</taxon>
        <taxon>Pucciniomycotina</taxon>
        <taxon>Pucciniomycetes</taxon>
        <taxon>Pucciniales</taxon>
        <taxon>Pucciniaceae</taxon>
        <taxon>Puccinia</taxon>
    </lineage>
</organism>
<dbReference type="OrthoDB" id="2428500at2759"/>
<comment type="caution">
    <text evidence="1">The sequence shown here is derived from an EMBL/GenBank/DDBJ whole genome shotgun (WGS) entry which is preliminary data.</text>
</comment>
<protein>
    <recommendedName>
        <fullName evidence="3">Tc1-like transposase DDE domain-containing protein</fullName>
    </recommendedName>
</protein>
<dbReference type="EMBL" id="LAVV01007473">
    <property type="protein sequence ID" value="KNZ55818.1"/>
    <property type="molecule type" value="Genomic_DNA"/>
</dbReference>
<reference evidence="1 2" key="1">
    <citation type="submission" date="2015-08" db="EMBL/GenBank/DDBJ databases">
        <title>Next Generation Sequencing and Analysis of the Genome of Puccinia sorghi L Schw, the Causal Agent of Maize Common Rust.</title>
        <authorList>
            <person name="Rochi L."/>
            <person name="Burguener G."/>
            <person name="Darino M."/>
            <person name="Turjanski A."/>
            <person name="Kreff E."/>
            <person name="Dieguez M.J."/>
            <person name="Sacco F."/>
        </authorList>
    </citation>
    <scope>NUCLEOTIDE SEQUENCE [LARGE SCALE GENOMIC DNA]</scope>
    <source>
        <strain evidence="1 2">RO10H11247</strain>
    </source>
</reference>
<evidence type="ECO:0000313" key="1">
    <source>
        <dbReference type="EMBL" id="KNZ55818.1"/>
    </source>
</evidence>
<dbReference type="VEuPathDB" id="FungiDB:VP01_2574g1"/>